<keyword evidence="3" id="KW-0507">mRNA processing</keyword>
<organism evidence="16 17">
    <name type="scientific">Plutella xylostella</name>
    <name type="common">Diamondback moth</name>
    <name type="synonym">Plutella maculipennis</name>
    <dbReference type="NCBI Taxonomy" id="51655"/>
    <lineage>
        <taxon>Eukaryota</taxon>
        <taxon>Metazoa</taxon>
        <taxon>Ecdysozoa</taxon>
        <taxon>Arthropoda</taxon>
        <taxon>Hexapoda</taxon>
        <taxon>Insecta</taxon>
        <taxon>Pterygota</taxon>
        <taxon>Neoptera</taxon>
        <taxon>Endopterygota</taxon>
        <taxon>Lepidoptera</taxon>
        <taxon>Glossata</taxon>
        <taxon>Ditrysia</taxon>
        <taxon>Yponomeutoidea</taxon>
        <taxon>Plutellidae</taxon>
        <taxon>Plutella</taxon>
    </lineage>
</organism>
<dbReference type="InterPro" id="IPR002344">
    <property type="entry name" value="Lupus_La"/>
</dbReference>
<dbReference type="PROSITE" id="PS50961">
    <property type="entry name" value="HTH_LA"/>
    <property type="match status" value="1"/>
</dbReference>
<dbReference type="Gene3D" id="3.30.70.330">
    <property type="match status" value="1"/>
</dbReference>
<dbReference type="CDD" id="cd12290">
    <property type="entry name" value="RRM1_LARP7"/>
    <property type="match status" value="1"/>
</dbReference>
<comment type="subcellular location">
    <subcellularLocation>
        <location evidence="1">Nucleus</location>
        <location evidence="1">Nucleoplasm</location>
    </subcellularLocation>
</comment>
<feature type="compositionally biased region" description="Low complexity" evidence="13">
    <location>
        <begin position="485"/>
        <end position="494"/>
    </location>
</feature>
<evidence type="ECO:0000313" key="16">
    <source>
        <dbReference type="EMBL" id="KAG7306131.1"/>
    </source>
</evidence>
<evidence type="ECO:0000256" key="6">
    <source>
        <dbReference type="ARBA" id="ARBA00022884"/>
    </source>
</evidence>
<reference evidence="16 17" key="1">
    <citation type="submission" date="2021-06" db="EMBL/GenBank/DDBJ databases">
        <title>A haploid diamondback moth (Plutella xylostella L.) genome assembly resolves 31 chromosomes and identifies a diamide resistance mutation.</title>
        <authorList>
            <person name="Ward C.M."/>
            <person name="Perry K.D."/>
            <person name="Baker G."/>
            <person name="Powis K."/>
            <person name="Heckel D.G."/>
            <person name="Baxter S.W."/>
        </authorList>
    </citation>
    <scope>NUCLEOTIDE SEQUENCE [LARGE SCALE GENOMIC DNA]</scope>
    <source>
        <strain evidence="16 17">LV</strain>
        <tissue evidence="16">Single pupa</tissue>
    </source>
</reference>
<dbReference type="Gene3D" id="1.10.10.10">
    <property type="entry name" value="Winged helix-like DNA-binding domain superfamily/Winged helix DNA-binding domain"/>
    <property type="match status" value="1"/>
</dbReference>
<name>A0ABQ7QLL8_PLUXY</name>
<dbReference type="SUPFAM" id="SSF46785">
    <property type="entry name" value="Winged helix' DNA-binding domain"/>
    <property type="match status" value="1"/>
</dbReference>
<dbReference type="SMART" id="SM00715">
    <property type="entry name" value="LA"/>
    <property type="match status" value="1"/>
</dbReference>
<dbReference type="SMART" id="SM00360">
    <property type="entry name" value="RRM"/>
    <property type="match status" value="1"/>
</dbReference>
<dbReference type="InterPro" id="IPR045180">
    <property type="entry name" value="La_dom_prot"/>
</dbReference>
<evidence type="ECO:0000256" key="2">
    <source>
        <dbReference type="ARBA" id="ARBA00015867"/>
    </source>
</evidence>
<feature type="compositionally biased region" description="Basic and acidic residues" evidence="13">
    <location>
        <begin position="308"/>
        <end position="322"/>
    </location>
</feature>
<dbReference type="InterPro" id="IPR036388">
    <property type="entry name" value="WH-like_DNA-bd_sf"/>
</dbReference>
<evidence type="ECO:0000256" key="12">
    <source>
        <dbReference type="PROSITE-ProRule" id="PRU00332"/>
    </source>
</evidence>
<accession>A0ABQ7QLL8</accession>
<sequence length="513" mass="58094">MSESSATENVDKEQEAKAETATRKRTRHRKKLLYEKILKQMEFYFSDANLSKDRLLSSLMKEDMFVPIDVFLKFNKIRAMTNDPNHIAKAMKNSTLLELSDDKTKVRRKLPLIPYDSDSRTVYVESIPVTASREWLERVFSEYGTVAYISLPKFKDSQRIKGYAFVEFNSPEDAQTCISAFTKMGCKLPTFMPPEELSSIKTFSVVNAEGAPVVDNLSKEDYEPPKKKSKKVKDKKPVKTEVKGGEEEPDGSEKKVETSAKEEAVTPSEEEVRTTDAESKYDTSQDEAKTEGDGETPRKKKRKKRTNKDKSKTKSGLNDKEASRGALWGLQVLAKCEWKALRNKYLNLQRLSMKNLKRELRSRQPPAPAPPAAATAAPHEPEPEHETFEKGVFLAGTLPTPCIEPRETKQQLKANKHILHVEVREGQNDIMLRFDTPAAANEWLVSSGESIRARPLTEAEEGEERARWLRAQTAPHRRRPRQRLQARAAASASGPAPPQPTATHIRFDEDDAH</sequence>
<keyword evidence="4" id="KW-0221">Differentiation</keyword>
<proteinExistence type="predicted"/>
<evidence type="ECO:0000256" key="13">
    <source>
        <dbReference type="SAM" id="MobiDB-lite"/>
    </source>
</evidence>
<dbReference type="InterPro" id="IPR006630">
    <property type="entry name" value="La_HTH"/>
</dbReference>
<dbReference type="InterPro" id="IPR034887">
    <property type="entry name" value="LARP7_RRM1"/>
</dbReference>
<dbReference type="InterPro" id="IPR036390">
    <property type="entry name" value="WH_DNA-bd_sf"/>
</dbReference>
<feature type="domain" description="RRM" evidence="14">
    <location>
        <begin position="120"/>
        <end position="220"/>
    </location>
</feature>
<gene>
    <name evidence="16" type="ORF">JYU34_008718</name>
</gene>
<dbReference type="Pfam" id="PF05383">
    <property type="entry name" value="La"/>
    <property type="match status" value="1"/>
</dbReference>
<feature type="region of interest" description="Disordered" evidence="13">
    <location>
        <begin position="1"/>
        <end position="25"/>
    </location>
</feature>
<keyword evidence="6 12" id="KW-0694">RNA-binding</keyword>
<evidence type="ECO:0000256" key="7">
    <source>
        <dbReference type="ARBA" id="ARBA00023015"/>
    </source>
</evidence>
<feature type="compositionally biased region" description="Basic and acidic residues" evidence="13">
    <location>
        <begin position="217"/>
        <end position="226"/>
    </location>
</feature>
<dbReference type="InterPro" id="IPR012677">
    <property type="entry name" value="Nucleotide-bd_a/b_plait_sf"/>
</dbReference>
<dbReference type="PROSITE" id="PS50102">
    <property type="entry name" value="RRM"/>
    <property type="match status" value="1"/>
</dbReference>
<feature type="region of interest" description="Disordered" evidence="13">
    <location>
        <begin position="470"/>
        <end position="513"/>
    </location>
</feature>
<evidence type="ECO:0000256" key="8">
    <source>
        <dbReference type="ARBA" id="ARBA00023163"/>
    </source>
</evidence>
<evidence type="ECO:0000256" key="11">
    <source>
        <dbReference type="ARBA" id="ARBA00029640"/>
    </source>
</evidence>
<evidence type="ECO:0000313" key="17">
    <source>
        <dbReference type="Proteomes" id="UP000823941"/>
    </source>
</evidence>
<evidence type="ECO:0000256" key="3">
    <source>
        <dbReference type="ARBA" id="ARBA00022664"/>
    </source>
</evidence>
<comment type="caution">
    <text evidence="16">The sequence shown here is derived from an EMBL/GenBank/DDBJ whole genome shotgun (WGS) entry which is preliminary data.</text>
</comment>
<feature type="region of interest" description="Disordered" evidence="13">
    <location>
        <begin position="216"/>
        <end position="322"/>
    </location>
</feature>
<evidence type="ECO:0000259" key="15">
    <source>
        <dbReference type="PROSITE" id="PS50961"/>
    </source>
</evidence>
<feature type="compositionally biased region" description="Basic residues" evidence="13">
    <location>
        <begin position="298"/>
        <end position="307"/>
    </location>
</feature>
<protein>
    <recommendedName>
        <fullName evidence="2">La-related protein 7</fullName>
    </recommendedName>
    <alternativeName>
        <fullName evidence="11">La ribonucleoprotein domain family member 7</fullName>
    </alternativeName>
</protein>
<keyword evidence="17" id="KW-1185">Reference proteome</keyword>
<dbReference type="CDD" id="cd07323">
    <property type="entry name" value="LAM"/>
    <property type="match status" value="1"/>
</dbReference>
<dbReference type="PRINTS" id="PR00302">
    <property type="entry name" value="LUPUSLA"/>
</dbReference>
<evidence type="ECO:0000256" key="4">
    <source>
        <dbReference type="ARBA" id="ARBA00022782"/>
    </source>
</evidence>
<feature type="domain" description="HTH La-type RNA-binding" evidence="15">
    <location>
        <begin position="27"/>
        <end position="117"/>
    </location>
</feature>
<dbReference type="SUPFAM" id="SSF54928">
    <property type="entry name" value="RNA-binding domain, RBD"/>
    <property type="match status" value="1"/>
</dbReference>
<evidence type="ECO:0000256" key="1">
    <source>
        <dbReference type="ARBA" id="ARBA00004642"/>
    </source>
</evidence>
<evidence type="ECO:0000256" key="9">
    <source>
        <dbReference type="ARBA" id="ARBA00023187"/>
    </source>
</evidence>
<evidence type="ECO:0000256" key="5">
    <source>
        <dbReference type="ARBA" id="ARBA00022871"/>
    </source>
</evidence>
<dbReference type="PANTHER" id="PTHR22792">
    <property type="entry name" value="LUPUS LA PROTEIN-RELATED"/>
    <property type="match status" value="1"/>
</dbReference>
<keyword evidence="9" id="KW-0508">mRNA splicing</keyword>
<feature type="compositionally biased region" description="Basic and acidic residues" evidence="13">
    <location>
        <begin position="9"/>
        <end position="22"/>
    </location>
</feature>
<keyword evidence="10" id="KW-0539">Nucleus</keyword>
<keyword evidence="8" id="KW-0804">Transcription</keyword>
<dbReference type="Pfam" id="PF00076">
    <property type="entry name" value="RRM_1"/>
    <property type="match status" value="1"/>
</dbReference>
<feature type="region of interest" description="Disordered" evidence="13">
    <location>
        <begin position="359"/>
        <end position="386"/>
    </location>
</feature>
<evidence type="ECO:0000256" key="10">
    <source>
        <dbReference type="ARBA" id="ARBA00023242"/>
    </source>
</evidence>
<evidence type="ECO:0000259" key="14">
    <source>
        <dbReference type="PROSITE" id="PS50102"/>
    </source>
</evidence>
<keyword evidence="5" id="KW-0744">Spermatogenesis</keyword>
<dbReference type="InterPro" id="IPR000504">
    <property type="entry name" value="RRM_dom"/>
</dbReference>
<dbReference type="EMBL" id="JAHIBW010000012">
    <property type="protein sequence ID" value="KAG7306131.1"/>
    <property type="molecule type" value="Genomic_DNA"/>
</dbReference>
<dbReference type="PANTHER" id="PTHR22792:SF62">
    <property type="entry name" value="LA-RELATED PROTEIN 7"/>
    <property type="match status" value="1"/>
</dbReference>
<keyword evidence="7" id="KW-0805">Transcription regulation</keyword>
<feature type="compositionally biased region" description="Basic and acidic residues" evidence="13">
    <location>
        <begin position="235"/>
        <end position="297"/>
    </location>
</feature>
<dbReference type="InterPro" id="IPR035979">
    <property type="entry name" value="RBD_domain_sf"/>
</dbReference>
<feature type="compositionally biased region" description="Basic residues" evidence="13">
    <location>
        <begin position="475"/>
        <end position="484"/>
    </location>
</feature>
<dbReference type="Proteomes" id="UP000823941">
    <property type="component" value="Chromosome 12"/>
</dbReference>